<accession>A0A645JBH4</accession>
<proteinExistence type="predicted"/>
<gene>
    <name evidence="1" type="ORF">SDC9_208230</name>
</gene>
<dbReference type="AlphaFoldDB" id="A0A645JBH4"/>
<organism evidence="1">
    <name type="scientific">bioreactor metagenome</name>
    <dbReference type="NCBI Taxonomy" id="1076179"/>
    <lineage>
        <taxon>unclassified sequences</taxon>
        <taxon>metagenomes</taxon>
        <taxon>ecological metagenomes</taxon>
    </lineage>
</organism>
<comment type="caution">
    <text evidence="1">The sequence shown here is derived from an EMBL/GenBank/DDBJ whole genome shotgun (WGS) entry which is preliminary data.</text>
</comment>
<protein>
    <submittedName>
        <fullName evidence="1">Uncharacterized protein</fullName>
    </submittedName>
</protein>
<sequence length="91" mass="9798">MPGADAAAAARRGVVARSAAGLDDEVGDQAAQLLELRVGNVEHVADLAVALNLPFFHAGQRTFFEQNSVRNPDFAKVMILRQQPNAVDPFR</sequence>
<name>A0A645JBH4_9ZZZZ</name>
<evidence type="ECO:0000313" key="1">
    <source>
        <dbReference type="EMBL" id="MPN60502.1"/>
    </source>
</evidence>
<reference evidence="1" key="1">
    <citation type="submission" date="2019-08" db="EMBL/GenBank/DDBJ databases">
        <authorList>
            <person name="Kucharzyk K."/>
            <person name="Murdoch R.W."/>
            <person name="Higgins S."/>
            <person name="Loffler F."/>
        </authorList>
    </citation>
    <scope>NUCLEOTIDE SEQUENCE</scope>
</reference>
<dbReference type="EMBL" id="VSSQ01135850">
    <property type="protein sequence ID" value="MPN60502.1"/>
    <property type="molecule type" value="Genomic_DNA"/>
</dbReference>